<protein>
    <submittedName>
        <fullName evidence="2">Hemolysin activation protein</fullName>
    </submittedName>
</protein>
<feature type="coiled-coil region" evidence="1">
    <location>
        <begin position="5"/>
        <end position="32"/>
    </location>
</feature>
<evidence type="ECO:0000256" key="1">
    <source>
        <dbReference type="SAM" id="Coils"/>
    </source>
</evidence>
<comment type="caution">
    <text evidence="2">The sequence shown here is derived from an EMBL/GenBank/DDBJ whole genome shotgun (WGS) entry which is preliminary data.</text>
</comment>
<name>A0ABR4Y5H3_9BACI</name>
<accession>A0ABR4Y5H3</accession>
<organism evidence="2 3">
    <name type="scientific">Lysinibacillus boronitolerans JCM 21713 = 10a = NBRC 103108</name>
    <dbReference type="NCBI Taxonomy" id="1294264"/>
    <lineage>
        <taxon>Bacteria</taxon>
        <taxon>Bacillati</taxon>
        <taxon>Bacillota</taxon>
        <taxon>Bacilli</taxon>
        <taxon>Bacillales</taxon>
        <taxon>Bacillaceae</taxon>
        <taxon>Lysinibacillus</taxon>
    </lineage>
</organism>
<keyword evidence="3" id="KW-1185">Reference proteome</keyword>
<reference evidence="2 3" key="1">
    <citation type="submission" date="2014-02" db="EMBL/GenBank/DDBJ databases">
        <title>Draft genome sequence of Lysinibacillus boronitolerans NBRC 103108.</title>
        <authorList>
            <person name="Zhang F."/>
            <person name="Wang G."/>
            <person name="Zhang L."/>
        </authorList>
    </citation>
    <scope>NUCLEOTIDE SEQUENCE [LARGE SCALE GENOMIC DNA]</scope>
    <source>
        <strain evidence="2 3">NBRC 103108</strain>
    </source>
</reference>
<dbReference type="EMBL" id="JPVR01000056">
    <property type="protein sequence ID" value="KGR88752.1"/>
    <property type="molecule type" value="Genomic_DNA"/>
</dbReference>
<evidence type="ECO:0000313" key="2">
    <source>
        <dbReference type="EMBL" id="KGR88752.1"/>
    </source>
</evidence>
<dbReference type="Proteomes" id="UP000030487">
    <property type="component" value="Unassembled WGS sequence"/>
</dbReference>
<gene>
    <name evidence="2" type="ORF">CD31_02705</name>
</gene>
<evidence type="ECO:0000313" key="3">
    <source>
        <dbReference type="Proteomes" id="UP000030487"/>
    </source>
</evidence>
<sequence length="65" mass="7308">MEQQMGRLENDMADVKIRLAVTESNIKEIRKDIGGIKDNTTWILRLVIDGLVSARLALIIKGVLM</sequence>
<proteinExistence type="predicted"/>
<keyword evidence="1" id="KW-0175">Coiled coil</keyword>